<keyword evidence="5" id="KW-0547">Nucleotide-binding</keyword>
<keyword evidence="8" id="KW-0902">Two-component regulatory system</keyword>
<dbReference type="PANTHER" id="PTHR24421">
    <property type="entry name" value="NITRATE/NITRITE SENSOR PROTEIN NARX-RELATED"/>
    <property type="match status" value="1"/>
</dbReference>
<dbReference type="SUPFAM" id="SSF55874">
    <property type="entry name" value="ATPase domain of HSP90 chaperone/DNA topoisomerase II/histidine kinase"/>
    <property type="match status" value="1"/>
</dbReference>
<evidence type="ECO:0000256" key="7">
    <source>
        <dbReference type="ARBA" id="ARBA00022840"/>
    </source>
</evidence>
<keyword evidence="3" id="KW-0597">Phosphoprotein</keyword>
<feature type="domain" description="Signal transduction histidine kinase subgroup 3 dimerisation and phosphoacceptor" evidence="11">
    <location>
        <begin position="183"/>
        <end position="255"/>
    </location>
</feature>
<evidence type="ECO:0000256" key="4">
    <source>
        <dbReference type="ARBA" id="ARBA00022679"/>
    </source>
</evidence>
<evidence type="ECO:0000256" key="8">
    <source>
        <dbReference type="ARBA" id="ARBA00023012"/>
    </source>
</evidence>
<evidence type="ECO:0000259" key="10">
    <source>
        <dbReference type="Pfam" id="PF02518"/>
    </source>
</evidence>
<keyword evidence="4" id="KW-0808">Transferase</keyword>
<proteinExistence type="predicted"/>
<evidence type="ECO:0000256" key="1">
    <source>
        <dbReference type="ARBA" id="ARBA00000085"/>
    </source>
</evidence>
<organism evidence="12 13">
    <name type="scientific">Rhodococcus sovatensis</name>
    <dbReference type="NCBI Taxonomy" id="1805840"/>
    <lineage>
        <taxon>Bacteria</taxon>
        <taxon>Bacillati</taxon>
        <taxon>Actinomycetota</taxon>
        <taxon>Actinomycetes</taxon>
        <taxon>Mycobacteriales</taxon>
        <taxon>Nocardiaceae</taxon>
        <taxon>Rhodococcus</taxon>
    </lineage>
</organism>
<evidence type="ECO:0000256" key="9">
    <source>
        <dbReference type="SAM" id="Phobius"/>
    </source>
</evidence>
<dbReference type="PANTHER" id="PTHR24421:SF10">
    <property type="entry name" value="NITRATE_NITRITE SENSOR PROTEIN NARQ"/>
    <property type="match status" value="1"/>
</dbReference>
<protein>
    <recommendedName>
        <fullName evidence="2">histidine kinase</fullName>
        <ecNumber evidence="2">2.7.13.3</ecNumber>
    </recommendedName>
</protein>
<keyword evidence="9" id="KW-0812">Transmembrane</keyword>
<evidence type="ECO:0000259" key="11">
    <source>
        <dbReference type="Pfam" id="PF07730"/>
    </source>
</evidence>
<dbReference type="EC" id="2.7.13.3" evidence="2"/>
<feature type="transmembrane region" description="Helical" evidence="9">
    <location>
        <begin position="7"/>
        <end position="30"/>
    </location>
</feature>
<gene>
    <name evidence="12" type="ORF">WDS16_10750</name>
</gene>
<dbReference type="Gene3D" id="1.20.5.1930">
    <property type="match status" value="1"/>
</dbReference>
<dbReference type="InterPro" id="IPR011712">
    <property type="entry name" value="Sig_transdc_His_kin_sub3_dim/P"/>
</dbReference>
<dbReference type="GO" id="GO:0016301">
    <property type="term" value="F:kinase activity"/>
    <property type="evidence" value="ECO:0007669"/>
    <property type="project" value="UniProtKB-KW"/>
</dbReference>
<keyword evidence="9" id="KW-0472">Membrane</keyword>
<dbReference type="RefSeq" id="WP_338892636.1">
    <property type="nucleotide sequence ID" value="NZ_CP147846.1"/>
</dbReference>
<accession>A0ABZ2PPH5</accession>
<dbReference type="Pfam" id="PF07730">
    <property type="entry name" value="HisKA_3"/>
    <property type="match status" value="1"/>
</dbReference>
<dbReference type="CDD" id="cd16917">
    <property type="entry name" value="HATPase_UhpB-NarQ-NarX-like"/>
    <property type="match status" value="1"/>
</dbReference>
<feature type="domain" description="Histidine kinase/HSP90-like ATPase" evidence="10">
    <location>
        <begin position="308"/>
        <end position="397"/>
    </location>
</feature>
<evidence type="ECO:0000313" key="13">
    <source>
        <dbReference type="Proteomes" id="UP001432000"/>
    </source>
</evidence>
<dbReference type="EMBL" id="CP147846">
    <property type="protein sequence ID" value="WXG70919.1"/>
    <property type="molecule type" value="Genomic_DNA"/>
</dbReference>
<feature type="transmembrane region" description="Helical" evidence="9">
    <location>
        <begin position="130"/>
        <end position="148"/>
    </location>
</feature>
<name>A0ABZ2PPH5_9NOCA</name>
<dbReference type="Pfam" id="PF02518">
    <property type="entry name" value="HATPase_c"/>
    <property type="match status" value="1"/>
</dbReference>
<keyword evidence="6 12" id="KW-0418">Kinase</keyword>
<keyword evidence="13" id="KW-1185">Reference proteome</keyword>
<feature type="transmembrane region" description="Helical" evidence="9">
    <location>
        <begin position="61"/>
        <end position="85"/>
    </location>
</feature>
<feature type="transmembrane region" description="Helical" evidence="9">
    <location>
        <begin position="105"/>
        <end position="123"/>
    </location>
</feature>
<comment type="catalytic activity">
    <reaction evidence="1">
        <text>ATP + protein L-histidine = ADP + protein N-phospho-L-histidine.</text>
        <dbReference type="EC" id="2.7.13.3"/>
    </reaction>
</comment>
<dbReference type="Gene3D" id="3.30.565.10">
    <property type="entry name" value="Histidine kinase-like ATPase, C-terminal domain"/>
    <property type="match status" value="1"/>
</dbReference>
<dbReference type="InterPro" id="IPR003594">
    <property type="entry name" value="HATPase_dom"/>
</dbReference>
<evidence type="ECO:0000256" key="2">
    <source>
        <dbReference type="ARBA" id="ARBA00012438"/>
    </source>
</evidence>
<evidence type="ECO:0000313" key="12">
    <source>
        <dbReference type="EMBL" id="WXG70919.1"/>
    </source>
</evidence>
<feature type="transmembrane region" description="Helical" evidence="9">
    <location>
        <begin position="36"/>
        <end position="54"/>
    </location>
</feature>
<sequence>MSAESRDVLVVAAQFGFCCALYATNIYRFVPDRMDVSLWGRIGVLALLCACSLLRRRAPVLALGLAVVPFGLDLMLGATLPVWLIVSDLVYCVALYGTDRQSIGILRLCAAVSVLTCGLVYAATGEGQEVIVTIGAAAAFLGTPLWWARSVRQHKQIARSEFERAEATTVIAELDRRAAIEAERARMARDLHDVVAGHLSAIAIQSAAALRIVEKRDQGSPAVNGPGVHDIVTSIRVNSIDALSEMRSMIGLLRGDGAADEPVSPGRVEELHRLVTSARASGTDVHIDGDFAPDAHRTTVLPAAVDHAAYRIVQEALTNAVVHAPGAATGVDMRCDGNALTIVITNDITPTDSGHPVRDNGHTGTGLSNMRQRAELLGGMLHAGSEGGQWCVKAVLPVAKSTAR</sequence>
<keyword evidence="7" id="KW-0067">ATP-binding</keyword>
<dbReference type="InterPro" id="IPR050482">
    <property type="entry name" value="Sensor_HK_TwoCompSys"/>
</dbReference>
<reference evidence="12 13" key="1">
    <citation type="submission" date="2024-03" db="EMBL/GenBank/DDBJ databases">
        <title>Natural products discovery in diverse microorganisms through a two-stage MS feature dereplication strategy.</title>
        <authorList>
            <person name="Zhang R."/>
        </authorList>
    </citation>
    <scope>NUCLEOTIDE SEQUENCE [LARGE SCALE GENOMIC DNA]</scope>
    <source>
        <strain evidence="12 13">18930</strain>
    </source>
</reference>
<dbReference type="InterPro" id="IPR036890">
    <property type="entry name" value="HATPase_C_sf"/>
</dbReference>
<keyword evidence="9" id="KW-1133">Transmembrane helix</keyword>
<evidence type="ECO:0000256" key="6">
    <source>
        <dbReference type="ARBA" id="ARBA00022777"/>
    </source>
</evidence>
<evidence type="ECO:0000256" key="3">
    <source>
        <dbReference type="ARBA" id="ARBA00022553"/>
    </source>
</evidence>
<evidence type="ECO:0000256" key="5">
    <source>
        <dbReference type="ARBA" id="ARBA00022741"/>
    </source>
</evidence>
<dbReference type="Proteomes" id="UP001432000">
    <property type="component" value="Chromosome"/>
</dbReference>